<dbReference type="AlphaFoldDB" id="A0A699K6Q0"/>
<organism evidence="1">
    <name type="scientific">Tanacetum cinerariifolium</name>
    <name type="common">Dalmatian daisy</name>
    <name type="synonym">Chrysanthemum cinerariifolium</name>
    <dbReference type="NCBI Taxonomy" id="118510"/>
    <lineage>
        <taxon>Eukaryota</taxon>
        <taxon>Viridiplantae</taxon>
        <taxon>Streptophyta</taxon>
        <taxon>Embryophyta</taxon>
        <taxon>Tracheophyta</taxon>
        <taxon>Spermatophyta</taxon>
        <taxon>Magnoliopsida</taxon>
        <taxon>eudicotyledons</taxon>
        <taxon>Gunneridae</taxon>
        <taxon>Pentapetalae</taxon>
        <taxon>asterids</taxon>
        <taxon>campanulids</taxon>
        <taxon>Asterales</taxon>
        <taxon>Asteraceae</taxon>
        <taxon>Asteroideae</taxon>
        <taxon>Anthemideae</taxon>
        <taxon>Anthemidinae</taxon>
        <taxon>Tanacetum</taxon>
    </lineage>
</organism>
<accession>A0A699K6Q0</accession>
<gene>
    <name evidence="1" type="ORF">Tci_643809</name>
</gene>
<proteinExistence type="predicted"/>
<protein>
    <recommendedName>
        <fullName evidence="2">Reverse transcriptase domain-containing protein</fullName>
    </recommendedName>
</protein>
<name>A0A699K6Q0_TANCI</name>
<reference evidence="1" key="1">
    <citation type="journal article" date="2019" name="Sci. Rep.">
        <title>Draft genome of Tanacetum cinerariifolium, the natural source of mosquito coil.</title>
        <authorList>
            <person name="Yamashiro T."/>
            <person name="Shiraishi A."/>
            <person name="Satake H."/>
            <person name="Nakayama K."/>
        </authorList>
    </citation>
    <scope>NUCLEOTIDE SEQUENCE</scope>
</reference>
<sequence>MPKVLSRAWEKFFEIQHAQPEDTHELLRKLIEDLQIIKNSSNAIAPILPTKEPNNSLSIGDEHLSTIPETKSDEVIKSSVENLVPIPNEFEDFFDNESESDVSVCDDFMTLSNPLFDSDDDFTSSDDDRLDLEEEIRLVKNLLYDNSSLRPPEELNAEIADTIVESLFPSLIPIEDSDSQMEEIDLFLDMNDLMPPGIENDDYDSEWNIYFLEELLSNDTLPLPKNESSNFDHHDDSSFSRPPLEPPDVEVFFDFNPDTGVLTAKVVEDISKQYVLMPKVLPS</sequence>
<evidence type="ECO:0008006" key="2">
    <source>
        <dbReference type="Google" id="ProtNLM"/>
    </source>
</evidence>
<evidence type="ECO:0000313" key="1">
    <source>
        <dbReference type="EMBL" id="GFA71837.1"/>
    </source>
</evidence>
<dbReference type="EMBL" id="BKCJ010474819">
    <property type="protein sequence ID" value="GFA71837.1"/>
    <property type="molecule type" value="Genomic_DNA"/>
</dbReference>
<comment type="caution">
    <text evidence="1">The sequence shown here is derived from an EMBL/GenBank/DDBJ whole genome shotgun (WGS) entry which is preliminary data.</text>
</comment>